<evidence type="ECO:0000313" key="3">
    <source>
        <dbReference type="EMBL" id="MEK8046712.1"/>
    </source>
</evidence>
<feature type="signal peptide" evidence="1">
    <location>
        <begin position="1"/>
        <end position="27"/>
    </location>
</feature>
<evidence type="ECO:0000256" key="1">
    <source>
        <dbReference type="SAM" id="SignalP"/>
    </source>
</evidence>
<sequence>MKIHHPAPLLMLSLLAALAAVPEEALAATVPAPAVNISTAQQANVGYAVASDDLLQTHLATSSFAGDFQKEGANGTVAFNNGIYGRQGNQGNGGESATADGSHTATFTFDTVGGQGYNLSAINTYAGWDGNRGGQAYVVSYATAAAPTTFIELATVFFNATTRGGNTNSRVGLTGSGGWLATNVQTVRFQFSNGLDYGYAGYRELDVFGVAAAAPVPEPSQVAMLLAGMGLLAARARRKRVA</sequence>
<proteinExistence type="predicted"/>
<reference evidence="3 4" key="1">
    <citation type="submission" date="2024-04" db="EMBL/GenBank/DDBJ databases">
        <title>Novel species of the genus Ideonella isolated from streams.</title>
        <authorList>
            <person name="Lu H."/>
        </authorList>
    </citation>
    <scope>NUCLEOTIDE SEQUENCE [LARGE SCALE GENOMIC DNA]</scope>
    <source>
        <strain evidence="3 4">LYT19W</strain>
    </source>
</reference>
<dbReference type="Pfam" id="PF07589">
    <property type="entry name" value="PEP-CTERM"/>
    <property type="match status" value="1"/>
</dbReference>
<protein>
    <submittedName>
        <fullName evidence="3">PEP-CTERM sorting domain-containing protein</fullName>
    </submittedName>
</protein>
<dbReference type="InterPro" id="IPR013424">
    <property type="entry name" value="Ice-binding_C"/>
</dbReference>
<feature type="domain" description="Ice-binding protein C-terminal" evidence="2">
    <location>
        <begin position="215"/>
        <end position="239"/>
    </location>
</feature>
<accession>A0ABU9C7Y4</accession>
<dbReference type="RefSeq" id="WP_341399009.1">
    <property type="nucleotide sequence ID" value="NZ_JBBUTI010000006.1"/>
</dbReference>
<evidence type="ECO:0000313" key="4">
    <source>
        <dbReference type="Proteomes" id="UP001379945"/>
    </source>
</evidence>
<comment type="caution">
    <text evidence="3">The sequence shown here is derived from an EMBL/GenBank/DDBJ whole genome shotgun (WGS) entry which is preliminary data.</text>
</comment>
<organism evidence="3 4">
    <name type="scientific">Ideonella margarita</name>
    <dbReference type="NCBI Taxonomy" id="2984191"/>
    <lineage>
        <taxon>Bacteria</taxon>
        <taxon>Pseudomonadati</taxon>
        <taxon>Pseudomonadota</taxon>
        <taxon>Betaproteobacteria</taxon>
        <taxon>Burkholderiales</taxon>
        <taxon>Sphaerotilaceae</taxon>
        <taxon>Ideonella</taxon>
    </lineage>
</organism>
<keyword evidence="4" id="KW-1185">Reference proteome</keyword>
<gene>
    <name evidence="3" type="ORF">AACH00_10165</name>
</gene>
<dbReference type="Proteomes" id="UP001379945">
    <property type="component" value="Unassembled WGS sequence"/>
</dbReference>
<keyword evidence="1" id="KW-0732">Signal</keyword>
<name>A0ABU9C7Y4_9BURK</name>
<evidence type="ECO:0000259" key="2">
    <source>
        <dbReference type="Pfam" id="PF07589"/>
    </source>
</evidence>
<feature type="chain" id="PRO_5046946069" evidence="1">
    <location>
        <begin position="28"/>
        <end position="242"/>
    </location>
</feature>
<dbReference type="NCBIfam" id="TIGR02595">
    <property type="entry name" value="PEP_CTERM"/>
    <property type="match status" value="1"/>
</dbReference>
<dbReference type="EMBL" id="JBBUTI010000006">
    <property type="protein sequence ID" value="MEK8046712.1"/>
    <property type="molecule type" value="Genomic_DNA"/>
</dbReference>